<gene>
    <name evidence="1" type="ORF">WAX74_20010</name>
</gene>
<protein>
    <submittedName>
        <fullName evidence="1">Topoisomerase</fullName>
    </submittedName>
</protein>
<dbReference type="RefSeq" id="WP_336499436.1">
    <property type="nucleotide sequence ID" value="NZ_JBAWSY010000031.1"/>
</dbReference>
<proteinExistence type="predicted"/>
<dbReference type="Proteomes" id="UP001364890">
    <property type="component" value="Unassembled WGS sequence"/>
</dbReference>
<dbReference type="EMBL" id="JBAWSY010000031">
    <property type="protein sequence ID" value="MEI4771889.1"/>
    <property type="molecule type" value="Genomic_DNA"/>
</dbReference>
<comment type="caution">
    <text evidence="1">The sequence shown here is derived from an EMBL/GenBank/DDBJ whole genome shotgun (WGS) entry which is preliminary data.</text>
</comment>
<reference evidence="1 2" key="1">
    <citation type="submission" date="2024-01" db="EMBL/GenBank/DDBJ databases">
        <title>Seven novel Bacillus-like species.</title>
        <authorList>
            <person name="Liu G."/>
        </authorList>
    </citation>
    <scope>NUCLEOTIDE SEQUENCE [LARGE SCALE GENOMIC DNA]</scope>
    <source>
        <strain evidence="1 2">FJAT-51614</strain>
    </source>
</reference>
<sequence length="122" mass="13488">MKQAMISGIVFCSILLVGCNTTEVLESEQEVVVSQRNLFSELQNEIIVSITEQTELDSDSLAIMIDGGTDELTVSVGFPKDANIDATLIQQIVEDSIKNVSETETVTDSEEKIKMKIKIEKY</sequence>
<evidence type="ECO:0000313" key="1">
    <source>
        <dbReference type="EMBL" id="MEI4771889.1"/>
    </source>
</evidence>
<keyword evidence="2" id="KW-1185">Reference proteome</keyword>
<evidence type="ECO:0000313" key="2">
    <source>
        <dbReference type="Proteomes" id="UP001364890"/>
    </source>
</evidence>
<name>A0ABU8FA50_9BACI</name>
<organism evidence="1 2">
    <name type="scientific">Psychrobacillus mangrovi</name>
    <dbReference type="NCBI Taxonomy" id="3117745"/>
    <lineage>
        <taxon>Bacteria</taxon>
        <taxon>Bacillati</taxon>
        <taxon>Bacillota</taxon>
        <taxon>Bacilli</taxon>
        <taxon>Bacillales</taxon>
        <taxon>Bacillaceae</taxon>
        <taxon>Psychrobacillus</taxon>
    </lineage>
</organism>
<dbReference type="PROSITE" id="PS51257">
    <property type="entry name" value="PROKAR_LIPOPROTEIN"/>
    <property type="match status" value="1"/>
</dbReference>
<accession>A0ABU8FA50</accession>